<evidence type="ECO:0000256" key="3">
    <source>
        <dbReference type="ARBA" id="ARBA00022884"/>
    </source>
</evidence>
<evidence type="ECO:0000259" key="8">
    <source>
        <dbReference type="PROSITE" id="PS50102"/>
    </source>
</evidence>
<evidence type="ECO:0000313" key="9">
    <source>
        <dbReference type="EMBL" id="MED6144081.1"/>
    </source>
</evidence>
<protein>
    <recommendedName>
        <fullName evidence="8">RRM domain-containing protein</fullName>
    </recommendedName>
</protein>
<dbReference type="Proteomes" id="UP001341840">
    <property type="component" value="Unassembled WGS sequence"/>
</dbReference>
<dbReference type="EMBL" id="JASCZI010090651">
    <property type="protein sequence ID" value="MED6144081.1"/>
    <property type="molecule type" value="Genomic_DNA"/>
</dbReference>
<name>A0ABU6T5S0_9FABA</name>
<comment type="caution">
    <text evidence="9">The sequence shown here is derived from an EMBL/GenBank/DDBJ whole genome shotgun (WGS) entry which is preliminary data.</text>
</comment>
<proteinExistence type="predicted"/>
<dbReference type="InterPro" id="IPR000504">
    <property type="entry name" value="RRM_dom"/>
</dbReference>
<dbReference type="PROSITE" id="PS50102">
    <property type="entry name" value="RRM"/>
    <property type="match status" value="1"/>
</dbReference>
<feature type="domain" description="RRM" evidence="8">
    <location>
        <begin position="49"/>
        <end position="129"/>
    </location>
</feature>
<keyword evidence="4" id="KW-0508">mRNA splicing</keyword>
<keyword evidence="10" id="KW-1185">Reference proteome</keyword>
<dbReference type="PANTHER" id="PTHR48028">
    <property type="entry name" value="GLYCINE-RICH RNA-BINDING PROTEIN RZ1A"/>
    <property type="match status" value="1"/>
</dbReference>
<dbReference type="SUPFAM" id="SSF54928">
    <property type="entry name" value="RNA-binding domain, RBD"/>
    <property type="match status" value="1"/>
</dbReference>
<keyword evidence="3 6" id="KW-0694">RNA-binding</keyword>
<gene>
    <name evidence="9" type="ORF">PIB30_012167</name>
</gene>
<evidence type="ECO:0000313" key="10">
    <source>
        <dbReference type="Proteomes" id="UP001341840"/>
    </source>
</evidence>
<dbReference type="Gene3D" id="3.30.70.330">
    <property type="match status" value="1"/>
</dbReference>
<dbReference type="InterPro" id="IPR035979">
    <property type="entry name" value="RBD_domain_sf"/>
</dbReference>
<accession>A0ABU6T5S0</accession>
<feature type="region of interest" description="Disordered" evidence="7">
    <location>
        <begin position="656"/>
        <end position="675"/>
    </location>
</feature>
<evidence type="ECO:0000256" key="2">
    <source>
        <dbReference type="ARBA" id="ARBA00022664"/>
    </source>
</evidence>
<sequence>MRELGGRRVEQSERMKHGEGLGFAGRRNKEESGGGFVSGVRRPENGETFTIFIDGLPTNISKRELYKAFGIYGFIADVFVSRKERQKNGTPYRFAFVRYKFFAGAVKAIEGMNGRKWGNLKLLVMMSKYRRKEDAKRSSRSMKKNKVVQKWVEVRKNGENLKQKVDNCEEGKADGSRRKEVEVVWSPEQEQRLKKSLLGVCAKPIDLRHVMNLLLDEWSGEGKIEVRDVGPYRCLITFCSEEIKNAALNDQLLLSVFDKVRPHWELFGSLSRRVWIEVIGMPIKLWSVENFDRIARQWGKVVRYDDRAEEGKSFRVARILIDSFQWELINEWITVKVDNHRFDILVKEFGWEVYNIQSHPDRAEGDSISSRSSKSQAAAVVDNLVEVERSPAHTGNGDLFHQKFNAAHIDGVDTNVWSNEPIDNRGAVSKRQKPARDENLLEAQLRNTRDMEGRRIGVDLVEKEPNDIGLDELQEKCCPNYCQPNVNAAMVCGPNVVLVHGPQGLEDNVSAFSCPYPPGFGPCGAGTHVHNEVRAENTSVRVRETQLEGGEAVLETHLDNASSSRSAASRETPPHEDIKSSSETLYRINPEKFHLELVCDTFGEEEVDGGGVVVIAEPGKGVAKTGLGDASDDISQVTSSEVRRAESDPMFPLLPQNQSADGDGGADGYGNYNVDGKEAGELEDKLIVDSSADEIVEESGDDEPWEAEQLIEASESKKVWDRSGIFFDSSEEEEILDKLIDRKSEKRKLKKQWTVINTSYIQGRSLST</sequence>
<evidence type="ECO:0000256" key="4">
    <source>
        <dbReference type="ARBA" id="ARBA00023187"/>
    </source>
</evidence>
<keyword evidence="2" id="KW-0507">mRNA processing</keyword>
<evidence type="ECO:0000256" key="6">
    <source>
        <dbReference type="PROSITE-ProRule" id="PRU00176"/>
    </source>
</evidence>
<dbReference type="Pfam" id="PF00076">
    <property type="entry name" value="RRM_1"/>
    <property type="match status" value="1"/>
</dbReference>
<keyword evidence="5" id="KW-0539">Nucleus</keyword>
<reference evidence="9 10" key="1">
    <citation type="journal article" date="2023" name="Plants (Basel)">
        <title>Bridging the Gap: Combining Genomics and Transcriptomics Approaches to Understand Stylosanthes scabra, an Orphan Legume from the Brazilian Caatinga.</title>
        <authorList>
            <person name="Ferreira-Neto J.R.C."/>
            <person name="da Silva M.D."/>
            <person name="Binneck E."/>
            <person name="de Melo N.F."/>
            <person name="da Silva R.H."/>
            <person name="de Melo A.L.T.M."/>
            <person name="Pandolfi V."/>
            <person name="Bustamante F.O."/>
            <person name="Brasileiro-Vidal A.C."/>
            <person name="Benko-Iseppon A.M."/>
        </authorList>
    </citation>
    <scope>NUCLEOTIDE SEQUENCE [LARGE SCALE GENOMIC DNA]</scope>
    <source>
        <tissue evidence="9">Leaves</tissue>
    </source>
</reference>
<feature type="compositionally biased region" description="Low complexity" evidence="7">
    <location>
        <begin position="561"/>
        <end position="570"/>
    </location>
</feature>
<dbReference type="CDD" id="cd00590">
    <property type="entry name" value="RRM_SF"/>
    <property type="match status" value="1"/>
</dbReference>
<dbReference type="PANTHER" id="PTHR48028:SF4">
    <property type="entry name" value="SC35-LIKE SPLICING FACTOR"/>
    <property type="match status" value="1"/>
</dbReference>
<evidence type="ECO:0000256" key="5">
    <source>
        <dbReference type="ARBA" id="ARBA00023242"/>
    </source>
</evidence>
<dbReference type="InterPro" id="IPR012677">
    <property type="entry name" value="Nucleotide-bd_a/b_plait_sf"/>
</dbReference>
<feature type="region of interest" description="Disordered" evidence="7">
    <location>
        <begin position="557"/>
        <end position="581"/>
    </location>
</feature>
<comment type="subcellular location">
    <subcellularLocation>
        <location evidence="1">Nucleus</location>
    </subcellularLocation>
</comment>
<organism evidence="9 10">
    <name type="scientific">Stylosanthes scabra</name>
    <dbReference type="NCBI Taxonomy" id="79078"/>
    <lineage>
        <taxon>Eukaryota</taxon>
        <taxon>Viridiplantae</taxon>
        <taxon>Streptophyta</taxon>
        <taxon>Embryophyta</taxon>
        <taxon>Tracheophyta</taxon>
        <taxon>Spermatophyta</taxon>
        <taxon>Magnoliopsida</taxon>
        <taxon>eudicotyledons</taxon>
        <taxon>Gunneridae</taxon>
        <taxon>Pentapetalae</taxon>
        <taxon>rosids</taxon>
        <taxon>fabids</taxon>
        <taxon>Fabales</taxon>
        <taxon>Fabaceae</taxon>
        <taxon>Papilionoideae</taxon>
        <taxon>50 kb inversion clade</taxon>
        <taxon>dalbergioids sensu lato</taxon>
        <taxon>Dalbergieae</taxon>
        <taxon>Pterocarpus clade</taxon>
        <taxon>Stylosanthes</taxon>
    </lineage>
</organism>
<dbReference type="SMART" id="SM00360">
    <property type="entry name" value="RRM"/>
    <property type="match status" value="1"/>
</dbReference>
<dbReference type="InterPro" id="IPR051106">
    <property type="entry name" value="RNA-bind/splicing_reg"/>
</dbReference>
<feature type="region of interest" description="Disordered" evidence="7">
    <location>
        <begin position="1"/>
        <end position="41"/>
    </location>
</feature>
<feature type="compositionally biased region" description="Basic and acidic residues" evidence="7">
    <location>
        <begin position="1"/>
        <end position="19"/>
    </location>
</feature>
<evidence type="ECO:0000256" key="7">
    <source>
        <dbReference type="SAM" id="MobiDB-lite"/>
    </source>
</evidence>
<evidence type="ECO:0000256" key="1">
    <source>
        <dbReference type="ARBA" id="ARBA00004123"/>
    </source>
</evidence>